<dbReference type="EMBL" id="JAOANI010000019">
    <property type="protein sequence ID" value="MCT7359839.1"/>
    <property type="molecule type" value="Genomic_DNA"/>
</dbReference>
<dbReference type="InterPro" id="IPR003593">
    <property type="entry name" value="AAA+_ATPase"/>
</dbReference>
<reference evidence="11" key="1">
    <citation type="journal article" date="2022" name="Front. Microbiol.">
        <title>Genome-based taxonomic rearrangement of Oceanobacter-related bacteria including the description of Thalassolituus hydrocarbonoclasticus sp. nov. and Thalassolituus pacificus sp. nov. and emended description of the genus Thalassolituus.</title>
        <authorList>
            <person name="Dong C."/>
            <person name="Wei L."/>
            <person name="Wang J."/>
            <person name="Lai Q."/>
            <person name="Huang Z."/>
            <person name="Shao Z."/>
        </authorList>
    </citation>
    <scope>NUCLEOTIDE SEQUENCE</scope>
    <source>
        <strain evidence="11">59MF3M-4</strain>
    </source>
</reference>
<dbReference type="InterPro" id="IPR039421">
    <property type="entry name" value="Type_1_exporter"/>
</dbReference>
<dbReference type="InterPro" id="IPR003439">
    <property type="entry name" value="ABC_transporter-like_ATP-bd"/>
</dbReference>
<keyword evidence="4" id="KW-0547">Nucleotide-binding</keyword>
<proteinExistence type="predicted"/>
<dbReference type="Gene3D" id="1.20.1560.10">
    <property type="entry name" value="ABC transporter type 1, transmembrane domain"/>
    <property type="match status" value="1"/>
</dbReference>
<dbReference type="FunFam" id="3.40.50.300:FF:000287">
    <property type="entry name" value="Multidrug ABC transporter ATP-binding protein"/>
    <property type="match status" value="1"/>
</dbReference>
<accession>A0A9X3ASC9</accession>
<feature type="transmembrane region" description="Helical" evidence="8">
    <location>
        <begin position="267"/>
        <end position="292"/>
    </location>
</feature>
<evidence type="ECO:0000259" key="9">
    <source>
        <dbReference type="PROSITE" id="PS50893"/>
    </source>
</evidence>
<keyword evidence="3 8" id="KW-0812">Transmembrane</keyword>
<evidence type="ECO:0000256" key="8">
    <source>
        <dbReference type="SAM" id="Phobius"/>
    </source>
</evidence>
<dbReference type="InterPro" id="IPR027417">
    <property type="entry name" value="P-loop_NTPase"/>
</dbReference>
<dbReference type="PANTHER" id="PTHR24221">
    <property type="entry name" value="ATP-BINDING CASSETTE SUB-FAMILY B"/>
    <property type="match status" value="1"/>
</dbReference>
<dbReference type="GO" id="GO:0005886">
    <property type="term" value="C:plasma membrane"/>
    <property type="evidence" value="ECO:0007669"/>
    <property type="project" value="UniProtKB-SubCell"/>
</dbReference>
<evidence type="ECO:0000256" key="2">
    <source>
        <dbReference type="ARBA" id="ARBA00022448"/>
    </source>
</evidence>
<dbReference type="GO" id="GO:0140359">
    <property type="term" value="F:ABC-type transporter activity"/>
    <property type="evidence" value="ECO:0007669"/>
    <property type="project" value="InterPro"/>
</dbReference>
<evidence type="ECO:0000256" key="7">
    <source>
        <dbReference type="ARBA" id="ARBA00023136"/>
    </source>
</evidence>
<dbReference type="GO" id="GO:0005524">
    <property type="term" value="F:ATP binding"/>
    <property type="evidence" value="ECO:0007669"/>
    <property type="project" value="UniProtKB-KW"/>
</dbReference>
<feature type="transmembrane region" description="Helical" evidence="8">
    <location>
        <begin position="35"/>
        <end position="56"/>
    </location>
</feature>
<feature type="domain" description="ABC transporter" evidence="9">
    <location>
        <begin position="361"/>
        <end position="595"/>
    </location>
</feature>
<dbReference type="Proteomes" id="UP001147830">
    <property type="component" value="Unassembled WGS sequence"/>
</dbReference>
<dbReference type="SMART" id="SM00382">
    <property type="entry name" value="AAA"/>
    <property type="match status" value="1"/>
</dbReference>
<keyword evidence="7 8" id="KW-0472">Membrane</keyword>
<dbReference type="GO" id="GO:0016887">
    <property type="term" value="F:ATP hydrolysis activity"/>
    <property type="evidence" value="ECO:0007669"/>
    <property type="project" value="InterPro"/>
</dbReference>
<dbReference type="CDD" id="cd18582">
    <property type="entry name" value="ABC_6TM_ATM1_ABCB7"/>
    <property type="match status" value="1"/>
</dbReference>
<dbReference type="RefSeq" id="WP_260976694.1">
    <property type="nucleotide sequence ID" value="NZ_JAOANI010000019.1"/>
</dbReference>
<comment type="caution">
    <text evidence="11">The sequence shown here is derived from an EMBL/GenBank/DDBJ whole genome shotgun (WGS) entry which is preliminary data.</text>
</comment>
<gene>
    <name evidence="11" type="ORF">NYR02_12540</name>
</gene>
<dbReference type="PANTHER" id="PTHR24221:SF632">
    <property type="entry name" value="ATP-DEPENDENT LIPID A-CORE FLIPPASE"/>
    <property type="match status" value="1"/>
</dbReference>
<evidence type="ECO:0000256" key="6">
    <source>
        <dbReference type="ARBA" id="ARBA00022989"/>
    </source>
</evidence>
<evidence type="ECO:0000313" key="12">
    <source>
        <dbReference type="Proteomes" id="UP001147830"/>
    </source>
</evidence>
<dbReference type="GO" id="GO:0034040">
    <property type="term" value="F:ATPase-coupled lipid transmembrane transporter activity"/>
    <property type="evidence" value="ECO:0007669"/>
    <property type="project" value="TreeGrafter"/>
</dbReference>
<name>A0A9X3ASC9_9GAMM</name>
<keyword evidence="6 8" id="KW-1133">Transmembrane helix</keyword>
<feature type="transmembrane region" description="Helical" evidence="8">
    <location>
        <begin position="154"/>
        <end position="178"/>
    </location>
</feature>
<evidence type="ECO:0000256" key="4">
    <source>
        <dbReference type="ARBA" id="ARBA00022741"/>
    </source>
</evidence>
<dbReference type="PROSITE" id="PS00211">
    <property type="entry name" value="ABC_TRANSPORTER_1"/>
    <property type="match status" value="1"/>
</dbReference>
<dbReference type="SUPFAM" id="SSF52540">
    <property type="entry name" value="P-loop containing nucleoside triphosphate hydrolases"/>
    <property type="match status" value="1"/>
</dbReference>
<feature type="transmembrane region" description="Helical" evidence="8">
    <location>
        <begin position="184"/>
        <end position="201"/>
    </location>
</feature>
<feature type="transmembrane region" description="Helical" evidence="8">
    <location>
        <begin position="76"/>
        <end position="98"/>
    </location>
</feature>
<comment type="subcellular location">
    <subcellularLocation>
        <location evidence="1">Cell membrane</location>
        <topology evidence="1">Multi-pass membrane protein</topology>
    </subcellularLocation>
</comment>
<dbReference type="AlphaFoldDB" id="A0A9X3ASC9"/>
<keyword evidence="12" id="KW-1185">Reference proteome</keyword>
<dbReference type="InterPro" id="IPR036640">
    <property type="entry name" value="ABC1_TM_sf"/>
</dbReference>
<dbReference type="InterPro" id="IPR011527">
    <property type="entry name" value="ABC1_TM_dom"/>
</dbReference>
<dbReference type="SUPFAM" id="SSF90123">
    <property type="entry name" value="ABC transporter transmembrane region"/>
    <property type="match status" value="1"/>
</dbReference>
<protein>
    <submittedName>
        <fullName evidence="11">ABC transporter ATP-binding protein/permease</fullName>
    </submittedName>
</protein>
<reference evidence="11" key="2">
    <citation type="submission" date="2022-08" db="EMBL/GenBank/DDBJ databases">
        <authorList>
            <person name="Dong C."/>
        </authorList>
    </citation>
    <scope>NUCLEOTIDE SEQUENCE</scope>
    <source>
        <strain evidence="11">59MF3M-4</strain>
    </source>
</reference>
<evidence type="ECO:0000256" key="3">
    <source>
        <dbReference type="ARBA" id="ARBA00022692"/>
    </source>
</evidence>
<keyword evidence="2" id="KW-0813">Transport</keyword>
<evidence type="ECO:0000259" key="10">
    <source>
        <dbReference type="PROSITE" id="PS50929"/>
    </source>
</evidence>
<keyword evidence="5 11" id="KW-0067">ATP-binding</keyword>
<dbReference type="Gene3D" id="3.40.50.300">
    <property type="entry name" value="P-loop containing nucleotide triphosphate hydrolases"/>
    <property type="match status" value="1"/>
</dbReference>
<dbReference type="Pfam" id="PF00005">
    <property type="entry name" value="ABC_tran"/>
    <property type="match status" value="1"/>
</dbReference>
<dbReference type="Pfam" id="PF00664">
    <property type="entry name" value="ABC_membrane"/>
    <property type="match status" value="1"/>
</dbReference>
<organism evidence="11 12">
    <name type="scientific">Thalassolituus pacificus</name>
    <dbReference type="NCBI Taxonomy" id="2975440"/>
    <lineage>
        <taxon>Bacteria</taxon>
        <taxon>Pseudomonadati</taxon>
        <taxon>Pseudomonadota</taxon>
        <taxon>Gammaproteobacteria</taxon>
        <taxon>Oceanospirillales</taxon>
        <taxon>Oceanospirillaceae</taxon>
        <taxon>Thalassolituus</taxon>
    </lineage>
</organism>
<dbReference type="PROSITE" id="PS50929">
    <property type="entry name" value="ABC_TM1F"/>
    <property type="match status" value="1"/>
</dbReference>
<sequence length="610" mass="68581">MKSSQSLPDTPPDRYRGWHWVTTLWPYLMEYRWRVMAALLCLVAAKLASVSMPFLLKYQVDHLSSVDKQGIAPADWWLWFPLGLLLAYGAVRFLNVFMGEVRDLLFGRVTERAMRRMALKVFEHLHTLSLEFHLNRQTGALQRDIERGTNGISFLLRFMIFNIIPTFLELFLVIGLLLANYPPVFGIITAVAVVAYVAYSVKVTEWRTHYVREANRMDSTTHARALDSLLNYETVKYFTAERREAEAYDSALAQWEQARRMNRFSLFSLNSGQALIVSVAMGSMLLFAAYYVLIGRMTLGDFTLVNAFMFQLFVPLNFLGFVYREIKASMANIERMFELLDEQSAVKDNGTEPLHIRKGEVVFNNLQFAYQPERPILKGLSLTLEAGKTLAVVGASGAGKSTLTKLLFRFYDAQQGDILIDGQAIQSVPQQQLRQVLGIVPQDTVLFNDTLKNNLLYARPQATDAELTDVIRMAHLQKLVNECPAGMETVVGERGLKLSGGEKQRIAIARMLLKRPAIMVFDEATSSLDSHTERGIMAEIREVSRGHTALIIAHRLSTVVDADAIAVIDDGQVVEQGTHQQLLAGGGAYAALWQAQQQSDGVEQTDAEEK</sequence>
<dbReference type="InterPro" id="IPR017871">
    <property type="entry name" value="ABC_transporter-like_CS"/>
</dbReference>
<evidence type="ECO:0000313" key="11">
    <source>
        <dbReference type="EMBL" id="MCT7359839.1"/>
    </source>
</evidence>
<dbReference type="PROSITE" id="PS50893">
    <property type="entry name" value="ABC_TRANSPORTER_2"/>
    <property type="match status" value="1"/>
</dbReference>
<evidence type="ECO:0000256" key="5">
    <source>
        <dbReference type="ARBA" id="ARBA00022840"/>
    </source>
</evidence>
<feature type="domain" description="ABC transmembrane type-1" evidence="10">
    <location>
        <begin position="37"/>
        <end position="328"/>
    </location>
</feature>
<feature type="transmembrane region" description="Helical" evidence="8">
    <location>
        <begin position="304"/>
        <end position="323"/>
    </location>
</feature>
<evidence type="ECO:0000256" key="1">
    <source>
        <dbReference type="ARBA" id="ARBA00004651"/>
    </source>
</evidence>